<keyword evidence="3 6" id="KW-0812">Transmembrane</keyword>
<dbReference type="RefSeq" id="WP_188818608.1">
    <property type="nucleotide sequence ID" value="NZ_BMLK01000004.1"/>
</dbReference>
<feature type="transmembrane region" description="Helical" evidence="6">
    <location>
        <begin position="87"/>
        <end position="104"/>
    </location>
</feature>
<keyword evidence="4 6" id="KW-1133">Transmembrane helix</keyword>
<name>A0ABQ2JE68_9SPHN</name>
<reference evidence="8" key="1">
    <citation type="journal article" date="2019" name="Int. J. Syst. Evol. Microbiol.">
        <title>The Global Catalogue of Microorganisms (GCM) 10K type strain sequencing project: providing services to taxonomists for standard genome sequencing and annotation.</title>
        <authorList>
            <consortium name="The Broad Institute Genomics Platform"/>
            <consortium name="The Broad Institute Genome Sequencing Center for Infectious Disease"/>
            <person name="Wu L."/>
            <person name="Ma J."/>
        </authorList>
    </citation>
    <scope>NUCLEOTIDE SEQUENCE [LARGE SCALE GENOMIC DNA]</scope>
    <source>
        <strain evidence="8">CGMCC 1.6784</strain>
    </source>
</reference>
<dbReference type="Proteomes" id="UP000605099">
    <property type="component" value="Unassembled WGS sequence"/>
</dbReference>
<protein>
    <recommendedName>
        <fullName evidence="9">Cytochrome c oxidase subunit IV</fullName>
    </recommendedName>
</protein>
<comment type="caution">
    <text evidence="7">The sequence shown here is derived from an EMBL/GenBank/DDBJ whole genome shotgun (WGS) entry which is preliminary data.</text>
</comment>
<evidence type="ECO:0000256" key="2">
    <source>
        <dbReference type="ARBA" id="ARBA00022475"/>
    </source>
</evidence>
<keyword evidence="2" id="KW-1003">Cell membrane</keyword>
<organism evidence="7 8">
    <name type="scientific">Novosphingobium indicum</name>
    <dbReference type="NCBI Taxonomy" id="462949"/>
    <lineage>
        <taxon>Bacteria</taxon>
        <taxon>Pseudomonadati</taxon>
        <taxon>Pseudomonadota</taxon>
        <taxon>Alphaproteobacteria</taxon>
        <taxon>Sphingomonadales</taxon>
        <taxon>Sphingomonadaceae</taxon>
        <taxon>Novosphingobium</taxon>
    </lineage>
</organism>
<evidence type="ECO:0000313" key="7">
    <source>
        <dbReference type="EMBL" id="GGN44734.1"/>
    </source>
</evidence>
<dbReference type="EMBL" id="BMLK01000004">
    <property type="protein sequence ID" value="GGN44734.1"/>
    <property type="molecule type" value="Genomic_DNA"/>
</dbReference>
<proteinExistence type="predicted"/>
<evidence type="ECO:0000256" key="3">
    <source>
        <dbReference type="ARBA" id="ARBA00022692"/>
    </source>
</evidence>
<keyword evidence="8" id="KW-1185">Reference proteome</keyword>
<evidence type="ECO:0000256" key="6">
    <source>
        <dbReference type="SAM" id="Phobius"/>
    </source>
</evidence>
<evidence type="ECO:0000256" key="4">
    <source>
        <dbReference type="ARBA" id="ARBA00022989"/>
    </source>
</evidence>
<evidence type="ECO:0000313" key="8">
    <source>
        <dbReference type="Proteomes" id="UP000605099"/>
    </source>
</evidence>
<accession>A0ABQ2JE68</accession>
<evidence type="ECO:0000256" key="1">
    <source>
        <dbReference type="ARBA" id="ARBA00004651"/>
    </source>
</evidence>
<dbReference type="InterPro" id="IPR005171">
    <property type="entry name" value="Cyt_c_oxidase_su4_prok"/>
</dbReference>
<comment type="subcellular location">
    <subcellularLocation>
        <location evidence="1">Cell membrane</location>
        <topology evidence="1">Multi-pass membrane protein</topology>
    </subcellularLocation>
</comment>
<feature type="transmembrane region" description="Helical" evidence="6">
    <location>
        <begin position="23"/>
        <end position="42"/>
    </location>
</feature>
<evidence type="ECO:0000256" key="5">
    <source>
        <dbReference type="ARBA" id="ARBA00023136"/>
    </source>
</evidence>
<sequence length="106" mass="10819">MHADETASTGSEMPGGPATRGRTVTIVWLALIAATVVGWLVSGHDGAGAHPVRIATILGLAAIKIYLVIALFMGLRSAGIGWRLGAVTWNVGTFAAVGLVIAGWPS</sequence>
<keyword evidence="5 6" id="KW-0472">Membrane</keyword>
<evidence type="ECO:0008006" key="9">
    <source>
        <dbReference type="Google" id="ProtNLM"/>
    </source>
</evidence>
<feature type="transmembrane region" description="Helical" evidence="6">
    <location>
        <begin position="54"/>
        <end position="75"/>
    </location>
</feature>
<dbReference type="Pfam" id="PF03626">
    <property type="entry name" value="COX4_pro"/>
    <property type="match status" value="1"/>
</dbReference>
<gene>
    <name evidence="7" type="ORF">GCM10011349_10100</name>
</gene>